<keyword evidence="2" id="KW-1185">Reference proteome</keyword>
<dbReference type="Proteomes" id="UP000014463">
    <property type="component" value="Unassembled WGS sequence"/>
</dbReference>
<protein>
    <submittedName>
        <fullName evidence="1">Uncharacterized protein</fullName>
    </submittedName>
</protein>
<proteinExistence type="predicted"/>
<evidence type="ECO:0000313" key="2">
    <source>
        <dbReference type="Proteomes" id="UP000014463"/>
    </source>
</evidence>
<accession>S2LHF1</accession>
<reference evidence="1 2" key="1">
    <citation type="journal article" date="2013" name="Genome Announc.">
        <title>Draft genome sequence of the moderately halophilic gammaproteobacterium Halomonas anticariensis FP35.</title>
        <authorList>
            <person name="Tahrioui A."/>
            <person name="Quesada E."/>
            <person name="Llamas I."/>
        </authorList>
    </citation>
    <scope>NUCLEOTIDE SEQUENCE [LARGE SCALE GENOMIC DNA]</scope>
    <source>
        <strain evidence="2">DSM 16096 / CECT 5854 / LMG 22089 / FP35</strain>
    </source>
</reference>
<dbReference type="EMBL" id="ASTJ01000011">
    <property type="protein sequence ID" value="EPC04086.1"/>
    <property type="molecule type" value="Genomic_DNA"/>
</dbReference>
<name>S2LHF1_LITA3</name>
<organism evidence="1 2">
    <name type="scientific">Litchfieldella anticariensis (strain DSM 16096 / CECT 5854 / CIP 108499 / LMG 22089 / FP35)</name>
    <name type="common">Halomonas anticariensis</name>
    <dbReference type="NCBI Taxonomy" id="1121939"/>
    <lineage>
        <taxon>Bacteria</taxon>
        <taxon>Pseudomonadati</taxon>
        <taxon>Pseudomonadota</taxon>
        <taxon>Gammaproteobacteria</taxon>
        <taxon>Oceanospirillales</taxon>
        <taxon>Halomonadaceae</taxon>
        <taxon>Litchfieldella</taxon>
    </lineage>
</organism>
<sequence length="66" mass="6969">MEALVMLMSLLLETCGHKVQPSGALQGLQLHDFSVNVGVSLTGVNLMKSLVILLSFARGCLGTLGR</sequence>
<gene>
    <name evidence="1" type="ORF">L861_01905</name>
</gene>
<dbReference type="STRING" id="1121939.L861_01905"/>
<evidence type="ECO:0000313" key="1">
    <source>
        <dbReference type="EMBL" id="EPC04086.1"/>
    </source>
</evidence>
<comment type="caution">
    <text evidence="1">The sequence shown here is derived from an EMBL/GenBank/DDBJ whole genome shotgun (WGS) entry which is preliminary data.</text>
</comment>
<dbReference type="AlphaFoldDB" id="S2LHF1"/>